<dbReference type="InterPro" id="IPR020449">
    <property type="entry name" value="Tscrpt_reg_AraC-type_HTH"/>
</dbReference>
<sequence>MDPYRVLLVDDEEDIRVGISRKMDWAGLGFSLVGEAENGQDALEMAEQLRPDVVLTDIKMPFMDGLELCRILTQRLPAAKFVVFSGFDDFEYAKQAIRMNVSEYILKPINAPELSEVLRKLRGQLDTERAQRQDLEILRSRYEESLPVLRELFYAHLLEGRIPAGQVYDRAARLDLDLSGSSWAAALTHFDVPQAQRELLSLSVQQLLDENLGAGTCCAKVFLYNDAIAILASFPQAEAPIYDLIEELDRACKLAKSYLNLTLTVGVGAPCGSPGELSQSAAGARSALDYRVLVGTGRAIYIGDLEPGAEARLAFDENDERELTGAVKLGGEEDIRAAVDRLADKLRRAGLALSQCHLFFLELLTCLLKLTREADLELEAVFGAGFTGAVQITDFSSPEELGTWCLARCLRIRELIGRQRTDSAWRTVEKAKAFIAGHYAESELSVEKLCEHLHLSPAYFSTLFKRETGMSFIAYVTVVRMEKAAELLRGTEDKTYRIAEQTGYLDPNYFSYVFKKHFGVSPTKFRAG</sequence>
<evidence type="ECO:0000256" key="5">
    <source>
        <dbReference type="ARBA" id="ARBA00023012"/>
    </source>
</evidence>
<evidence type="ECO:0000256" key="1">
    <source>
        <dbReference type="ARBA" id="ARBA00004496"/>
    </source>
</evidence>
<organism evidence="15 17">
    <name type="scientific">Intestinimonas massiliensis</name>
    <name type="common">ex Afouda et al. 2020</name>
    <dbReference type="NCBI Taxonomy" id="1673721"/>
    <lineage>
        <taxon>Bacteria</taxon>
        <taxon>Bacillati</taxon>
        <taxon>Bacillota</taxon>
        <taxon>Clostridia</taxon>
        <taxon>Eubacteriales</taxon>
        <taxon>Intestinimonas</taxon>
    </lineage>
</organism>
<dbReference type="CDD" id="cd17536">
    <property type="entry name" value="REC_YesN-like"/>
    <property type="match status" value="1"/>
</dbReference>
<evidence type="ECO:0000313" key="14">
    <source>
        <dbReference type="EMBL" id="MCG4527454.1"/>
    </source>
</evidence>
<evidence type="ECO:0000256" key="10">
    <source>
        <dbReference type="PROSITE-ProRule" id="PRU00169"/>
    </source>
</evidence>
<evidence type="ECO:0000256" key="3">
    <source>
        <dbReference type="ARBA" id="ARBA00022490"/>
    </source>
</evidence>
<feature type="domain" description="Response regulatory" evidence="13">
    <location>
        <begin position="5"/>
        <end position="122"/>
    </location>
</feature>
<evidence type="ECO:0000256" key="7">
    <source>
        <dbReference type="ARBA" id="ARBA00023125"/>
    </source>
</evidence>
<evidence type="ECO:0000256" key="2">
    <source>
        <dbReference type="ARBA" id="ARBA00018672"/>
    </source>
</evidence>
<evidence type="ECO:0000313" key="17">
    <source>
        <dbReference type="Proteomes" id="UP001204562"/>
    </source>
</evidence>
<keyword evidence="3" id="KW-0963">Cytoplasm</keyword>
<keyword evidence="7" id="KW-0238">DNA-binding</keyword>
<dbReference type="GO" id="GO:0043565">
    <property type="term" value="F:sequence-specific DNA binding"/>
    <property type="evidence" value="ECO:0007669"/>
    <property type="project" value="InterPro"/>
</dbReference>
<keyword evidence="11" id="KW-0175">Coiled coil</keyword>
<evidence type="ECO:0000256" key="9">
    <source>
        <dbReference type="ARBA" id="ARBA00024867"/>
    </source>
</evidence>
<keyword evidence="16" id="KW-1185">Reference proteome</keyword>
<dbReference type="PROSITE" id="PS50110">
    <property type="entry name" value="RESPONSE_REGULATORY"/>
    <property type="match status" value="1"/>
</dbReference>
<dbReference type="SMART" id="SM00342">
    <property type="entry name" value="HTH_ARAC"/>
    <property type="match status" value="1"/>
</dbReference>
<evidence type="ECO:0000256" key="8">
    <source>
        <dbReference type="ARBA" id="ARBA00023163"/>
    </source>
</evidence>
<dbReference type="GO" id="GO:0005737">
    <property type="term" value="C:cytoplasm"/>
    <property type="evidence" value="ECO:0007669"/>
    <property type="project" value="UniProtKB-SubCell"/>
</dbReference>
<comment type="function">
    <text evidence="9">May play the central regulatory role in sporulation. It may be an element of the effector pathway responsible for the activation of sporulation genes in response to nutritional stress. Spo0A may act in concert with spo0H (a sigma factor) to control the expression of some genes that are critical to the sporulation process.</text>
</comment>
<dbReference type="EMBL" id="JANFYS010000009">
    <property type="protein sequence ID" value="MCQ4770013.1"/>
    <property type="molecule type" value="Genomic_DNA"/>
</dbReference>
<keyword evidence="6" id="KW-0805">Transcription regulation</keyword>
<evidence type="ECO:0000256" key="4">
    <source>
        <dbReference type="ARBA" id="ARBA00022553"/>
    </source>
</evidence>
<evidence type="ECO:0000313" key="15">
    <source>
        <dbReference type="EMBL" id="MCQ4770013.1"/>
    </source>
</evidence>
<dbReference type="InterPro" id="IPR001789">
    <property type="entry name" value="Sig_transdc_resp-reg_receiver"/>
</dbReference>
<dbReference type="SUPFAM" id="SSF46689">
    <property type="entry name" value="Homeodomain-like"/>
    <property type="match status" value="2"/>
</dbReference>
<dbReference type="EMBL" id="JAKNJB010000016">
    <property type="protein sequence ID" value="MCG4527454.1"/>
    <property type="molecule type" value="Genomic_DNA"/>
</dbReference>
<evidence type="ECO:0000256" key="11">
    <source>
        <dbReference type="SAM" id="Coils"/>
    </source>
</evidence>
<evidence type="ECO:0000313" key="16">
    <source>
        <dbReference type="Proteomes" id="UP001200313"/>
    </source>
</evidence>
<dbReference type="GO" id="GO:0003700">
    <property type="term" value="F:DNA-binding transcription factor activity"/>
    <property type="evidence" value="ECO:0007669"/>
    <property type="project" value="InterPro"/>
</dbReference>
<dbReference type="PROSITE" id="PS01124">
    <property type="entry name" value="HTH_ARAC_FAMILY_2"/>
    <property type="match status" value="1"/>
</dbReference>
<feature type="domain" description="HTH araC/xylS-type" evidence="12">
    <location>
        <begin position="429"/>
        <end position="528"/>
    </location>
</feature>
<evidence type="ECO:0000259" key="12">
    <source>
        <dbReference type="PROSITE" id="PS01124"/>
    </source>
</evidence>
<dbReference type="Gene3D" id="3.40.50.2300">
    <property type="match status" value="1"/>
</dbReference>
<gene>
    <name evidence="14" type="ORF">L0P79_10230</name>
    <name evidence="15" type="ORF">NE579_05980</name>
</gene>
<evidence type="ECO:0000259" key="13">
    <source>
        <dbReference type="PROSITE" id="PS50110"/>
    </source>
</evidence>
<dbReference type="RefSeq" id="WP_238074166.1">
    <property type="nucleotide sequence ID" value="NZ_JAKNJB010000016.1"/>
</dbReference>
<accession>A0AAW5JJI3</accession>
<dbReference type="InterPro" id="IPR051552">
    <property type="entry name" value="HptR"/>
</dbReference>
<dbReference type="InterPro" id="IPR011006">
    <property type="entry name" value="CheY-like_superfamily"/>
</dbReference>
<comment type="caution">
    <text evidence="15">The sequence shown here is derived from an EMBL/GenBank/DDBJ whole genome shotgun (WGS) entry which is preliminary data.</text>
</comment>
<dbReference type="InterPro" id="IPR009057">
    <property type="entry name" value="Homeodomain-like_sf"/>
</dbReference>
<dbReference type="InterPro" id="IPR018060">
    <property type="entry name" value="HTH_AraC"/>
</dbReference>
<feature type="coiled-coil region" evidence="11">
    <location>
        <begin position="118"/>
        <end position="145"/>
    </location>
</feature>
<dbReference type="InterPro" id="IPR041522">
    <property type="entry name" value="CdaR_GGDEF"/>
</dbReference>
<dbReference type="AlphaFoldDB" id="A0AAW5JJI3"/>
<dbReference type="Gene3D" id="1.10.10.60">
    <property type="entry name" value="Homeodomain-like"/>
    <property type="match status" value="2"/>
</dbReference>
<dbReference type="PRINTS" id="PR00032">
    <property type="entry name" value="HTHARAC"/>
</dbReference>
<protein>
    <recommendedName>
        <fullName evidence="2">Stage 0 sporulation protein A homolog</fullName>
    </recommendedName>
</protein>
<reference evidence="14 16" key="1">
    <citation type="submission" date="2022-01" db="EMBL/GenBank/DDBJ databases">
        <title>Collection of gut derived symbiotic bacterial strains cultured from healthy donors.</title>
        <authorList>
            <person name="Lin H."/>
            <person name="Kohout C."/>
            <person name="Waligurski E."/>
            <person name="Pamer E.G."/>
        </authorList>
    </citation>
    <scope>NUCLEOTIDE SEQUENCE [LARGE SCALE GENOMIC DNA]</scope>
    <source>
        <strain evidence="14 16">DFI.3.7</strain>
    </source>
</reference>
<keyword evidence="5" id="KW-0902">Two-component regulatory system</keyword>
<evidence type="ECO:0000256" key="6">
    <source>
        <dbReference type="ARBA" id="ARBA00023015"/>
    </source>
</evidence>
<dbReference type="SMART" id="SM00448">
    <property type="entry name" value="REC"/>
    <property type="match status" value="1"/>
</dbReference>
<dbReference type="SUPFAM" id="SSF52172">
    <property type="entry name" value="CheY-like"/>
    <property type="match status" value="1"/>
</dbReference>
<keyword evidence="4 10" id="KW-0597">Phosphoprotein</keyword>
<dbReference type="PANTHER" id="PTHR42713:SF3">
    <property type="entry name" value="TRANSCRIPTIONAL REGULATORY PROTEIN HPTR"/>
    <property type="match status" value="1"/>
</dbReference>
<dbReference type="PANTHER" id="PTHR42713">
    <property type="entry name" value="HISTIDINE KINASE-RELATED"/>
    <property type="match status" value="1"/>
</dbReference>
<dbReference type="Pfam" id="PF12833">
    <property type="entry name" value="HTH_18"/>
    <property type="match status" value="1"/>
</dbReference>
<dbReference type="Pfam" id="PF00072">
    <property type="entry name" value="Response_reg"/>
    <property type="match status" value="1"/>
</dbReference>
<keyword evidence="8" id="KW-0804">Transcription</keyword>
<dbReference type="Proteomes" id="UP001204562">
    <property type="component" value="Unassembled WGS sequence"/>
</dbReference>
<reference evidence="15" key="2">
    <citation type="submission" date="2022-06" db="EMBL/GenBank/DDBJ databases">
        <title>Isolation of gut microbiota from human fecal samples.</title>
        <authorList>
            <person name="Pamer E.G."/>
            <person name="Barat B."/>
            <person name="Waligurski E."/>
            <person name="Medina S."/>
            <person name="Paddock L."/>
            <person name="Mostad J."/>
        </authorList>
    </citation>
    <scope>NUCLEOTIDE SEQUENCE</scope>
    <source>
        <strain evidence="15">DFI.9.91</strain>
    </source>
</reference>
<dbReference type="Pfam" id="PF17853">
    <property type="entry name" value="GGDEF_2"/>
    <property type="match status" value="1"/>
</dbReference>
<dbReference type="Proteomes" id="UP001200313">
    <property type="component" value="Unassembled WGS sequence"/>
</dbReference>
<proteinExistence type="predicted"/>
<dbReference type="GO" id="GO:0000160">
    <property type="term" value="P:phosphorelay signal transduction system"/>
    <property type="evidence" value="ECO:0007669"/>
    <property type="project" value="UniProtKB-KW"/>
</dbReference>
<comment type="subcellular location">
    <subcellularLocation>
        <location evidence="1">Cytoplasm</location>
    </subcellularLocation>
</comment>
<feature type="modified residue" description="4-aspartylphosphate" evidence="10">
    <location>
        <position position="57"/>
    </location>
</feature>
<name>A0AAW5JJI3_9FIRM</name>